<sequence length="321" mass="35396">MHVIRNLTGYQPSSYPVATIGNFDGQHRGHQALLRSVVERARETGGRALVITFDPHPVRILAPHVALKFLTSPEEKLAAFASTGIDEVIFLEFSPALAELTPEAFVRDILVARLSLRELFVGEHFAFGKGRAGTVADLQRFGALYGFSIHPMKPVLWEGGIISSTKVRSAILAGRMELATDYLGRLYALSGLVEQGDQRGRSLGWPTANLALPADRVVPPDGVYAALTVHGAQVFDSVAYIGTRPTFETKGERILEVYLLNEQRTLYGERITVQFASYLRGDMTFPSPDALSRQIQEDVQQAEARLKTVQIEYRKSAEQSA</sequence>
<keyword evidence="5 15" id="KW-0288">FMN</keyword>
<evidence type="ECO:0000259" key="17">
    <source>
        <dbReference type="SMART" id="SM00904"/>
    </source>
</evidence>
<dbReference type="GO" id="GO:0008531">
    <property type="term" value="F:riboflavin kinase activity"/>
    <property type="evidence" value="ECO:0007669"/>
    <property type="project" value="UniProtKB-UniRule"/>
</dbReference>
<evidence type="ECO:0000256" key="2">
    <source>
        <dbReference type="ARBA" id="ARBA00004726"/>
    </source>
</evidence>
<dbReference type="Gene3D" id="2.40.30.30">
    <property type="entry name" value="Riboflavin kinase-like"/>
    <property type="match status" value="1"/>
</dbReference>
<evidence type="ECO:0000256" key="11">
    <source>
        <dbReference type="ARBA" id="ARBA00022840"/>
    </source>
</evidence>
<gene>
    <name evidence="18" type="ORF">DNFV4_02672</name>
</gene>
<comment type="similarity">
    <text evidence="15">Belongs to the ribF family.</text>
</comment>
<keyword evidence="16" id="KW-0175">Coiled coil</keyword>
<accession>A0AA86N013</accession>
<comment type="pathway">
    <text evidence="3 15">Cofactor biosynthesis; FMN biosynthesis; FMN from riboflavin (ATP route): step 1/1.</text>
</comment>
<feature type="domain" description="Riboflavin kinase" evidence="17">
    <location>
        <begin position="182"/>
        <end position="307"/>
    </location>
</feature>
<evidence type="ECO:0000256" key="16">
    <source>
        <dbReference type="SAM" id="Coils"/>
    </source>
</evidence>
<evidence type="ECO:0000313" key="19">
    <source>
        <dbReference type="Proteomes" id="UP001179121"/>
    </source>
</evidence>
<dbReference type="GO" id="GO:0009398">
    <property type="term" value="P:FMN biosynthetic process"/>
    <property type="evidence" value="ECO:0007669"/>
    <property type="project" value="UniProtKB-UniRule"/>
</dbReference>
<proteinExistence type="inferred from homology"/>
<keyword evidence="12" id="KW-0511">Multifunctional enzyme</keyword>
<comment type="pathway">
    <text evidence="2 15">Cofactor biosynthesis; FAD biosynthesis; FAD from FMN: step 1/1.</text>
</comment>
<evidence type="ECO:0000256" key="6">
    <source>
        <dbReference type="ARBA" id="ARBA00022679"/>
    </source>
</evidence>
<dbReference type="InterPro" id="IPR015865">
    <property type="entry name" value="Riboflavin_kinase_bac/euk"/>
</dbReference>
<dbReference type="EMBL" id="OX365700">
    <property type="protein sequence ID" value="CAI4032243.1"/>
    <property type="molecule type" value="Genomic_DNA"/>
</dbReference>
<dbReference type="InterPro" id="IPR014729">
    <property type="entry name" value="Rossmann-like_a/b/a_fold"/>
</dbReference>
<dbReference type="InterPro" id="IPR015864">
    <property type="entry name" value="FAD_synthase"/>
</dbReference>
<dbReference type="GO" id="GO:0006747">
    <property type="term" value="P:FAD biosynthetic process"/>
    <property type="evidence" value="ECO:0007669"/>
    <property type="project" value="UniProtKB-UniRule"/>
</dbReference>
<evidence type="ECO:0000256" key="7">
    <source>
        <dbReference type="ARBA" id="ARBA00022695"/>
    </source>
</evidence>
<keyword evidence="11 15" id="KW-0067">ATP-binding</keyword>
<protein>
    <recommendedName>
        <fullName evidence="15">Riboflavin biosynthesis protein</fullName>
    </recommendedName>
    <domain>
        <recommendedName>
            <fullName evidence="15">Riboflavin kinase</fullName>
            <ecNumber evidence="15">2.7.1.26</ecNumber>
        </recommendedName>
        <alternativeName>
            <fullName evidence="15">Flavokinase</fullName>
        </alternativeName>
    </domain>
    <domain>
        <recommendedName>
            <fullName evidence="15">FMN adenylyltransferase</fullName>
            <ecNumber evidence="15">2.7.7.2</ecNumber>
        </recommendedName>
        <alternativeName>
            <fullName evidence="15">FAD pyrophosphorylase</fullName>
        </alternativeName>
        <alternativeName>
            <fullName evidence="15">FAD synthase</fullName>
        </alternativeName>
    </domain>
</protein>
<dbReference type="InterPro" id="IPR023468">
    <property type="entry name" value="Riboflavin_kinase"/>
</dbReference>
<dbReference type="Pfam" id="PF01687">
    <property type="entry name" value="Flavokinase"/>
    <property type="match status" value="1"/>
</dbReference>
<dbReference type="RefSeq" id="WP_289268983.1">
    <property type="nucleotide sequence ID" value="NZ_OX365700.1"/>
</dbReference>
<dbReference type="SMART" id="SM00904">
    <property type="entry name" value="Flavokinase"/>
    <property type="match status" value="1"/>
</dbReference>
<evidence type="ECO:0000256" key="1">
    <source>
        <dbReference type="ARBA" id="ARBA00002121"/>
    </source>
</evidence>
<dbReference type="Gene3D" id="3.40.50.620">
    <property type="entry name" value="HUPs"/>
    <property type="match status" value="1"/>
</dbReference>
<evidence type="ECO:0000256" key="12">
    <source>
        <dbReference type="ARBA" id="ARBA00023268"/>
    </source>
</evidence>
<evidence type="ECO:0000313" key="18">
    <source>
        <dbReference type="EMBL" id="CAI4032243.1"/>
    </source>
</evidence>
<dbReference type="SUPFAM" id="SSF82114">
    <property type="entry name" value="Riboflavin kinase-like"/>
    <property type="match status" value="1"/>
</dbReference>
<keyword evidence="10 15" id="KW-0274">FAD</keyword>
<evidence type="ECO:0000256" key="15">
    <source>
        <dbReference type="PIRNR" id="PIRNR004491"/>
    </source>
</evidence>
<evidence type="ECO:0000256" key="14">
    <source>
        <dbReference type="ARBA" id="ARBA00049494"/>
    </source>
</evidence>
<evidence type="ECO:0000256" key="5">
    <source>
        <dbReference type="ARBA" id="ARBA00022643"/>
    </source>
</evidence>
<evidence type="ECO:0000256" key="10">
    <source>
        <dbReference type="ARBA" id="ARBA00022827"/>
    </source>
</evidence>
<dbReference type="FunFam" id="3.40.50.620:FF:000021">
    <property type="entry name" value="Riboflavin biosynthesis protein"/>
    <property type="match status" value="1"/>
</dbReference>
<reference evidence="18" key="1">
    <citation type="submission" date="2022-10" db="EMBL/GenBank/DDBJ databases">
        <authorList>
            <person name="Koch H."/>
        </authorList>
    </citation>
    <scope>NUCLEOTIDE SEQUENCE</scope>
    <source>
        <strain evidence="18">DNF</strain>
    </source>
</reference>
<keyword evidence="6 15" id="KW-0808">Transferase</keyword>
<feature type="coiled-coil region" evidence="16">
    <location>
        <begin position="292"/>
        <end position="319"/>
    </location>
</feature>
<dbReference type="EC" id="2.7.1.26" evidence="15"/>
<dbReference type="NCBIfam" id="NF004160">
    <property type="entry name" value="PRK05627.1-3"/>
    <property type="match status" value="1"/>
</dbReference>
<dbReference type="GO" id="GO:0005524">
    <property type="term" value="F:ATP binding"/>
    <property type="evidence" value="ECO:0007669"/>
    <property type="project" value="UniProtKB-UniRule"/>
</dbReference>
<keyword evidence="7 15" id="KW-0548">Nucleotidyltransferase</keyword>
<organism evidence="18 19">
    <name type="scientific">Nitrospira tepida</name>
    <dbReference type="NCBI Taxonomy" id="2973512"/>
    <lineage>
        <taxon>Bacteria</taxon>
        <taxon>Pseudomonadati</taxon>
        <taxon>Nitrospirota</taxon>
        <taxon>Nitrospiria</taxon>
        <taxon>Nitrospirales</taxon>
        <taxon>Nitrospiraceae</taxon>
        <taxon>Nitrospira</taxon>
    </lineage>
</organism>
<comment type="catalytic activity">
    <reaction evidence="13 15">
        <text>riboflavin + ATP = FMN + ADP + H(+)</text>
        <dbReference type="Rhea" id="RHEA:14357"/>
        <dbReference type="ChEBI" id="CHEBI:15378"/>
        <dbReference type="ChEBI" id="CHEBI:30616"/>
        <dbReference type="ChEBI" id="CHEBI:57986"/>
        <dbReference type="ChEBI" id="CHEBI:58210"/>
        <dbReference type="ChEBI" id="CHEBI:456216"/>
        <dbReference type="EC" id="2.7.1.26"/>
    </reaction>
</comment>
<dbReference type="EC" id="2.7.7.2" evidence="15"/>
<dbReference type="PANTHER" id="PTHR22749:SF6">
    <property type="entry name" value="RIBOFLAVIN KINASE"/>
    <property type="match status" value="1"/>
</dbReference>
<comment type="function">
    <text evidence="1">Catalyzes the phosphorylation of riboflavin to FMN followed by the adenylation of FMN to FAD.</text>
</comment>
<dbReference type="PIRSF" id="PIRSF004491">
    <property type="entry name" value="FAD_Synth"/>
    <property type="match status" value="1"/>
</dbReference>
<keyword evidence="19" id="KW-1185">Reference proteome</keyword>
<keyword evidence="8 15" id="KW-0547">Nucleotide-binding</keyword>
<keyword evidence="9 15" id="KW-0418">Kinase</keyword>
<dbReference type="GO" id="GO:0009231">
    <property type="term" value="P:riboflavin biosynthetic process"/>
    <property type="evidence" value="ECO:0007669"/>
    <property type="project" value="InterPro"/>
</dbReference>
<dbReference type="AlphaFoldDB" id="A0AA86N013"/>
<dbReference type="GO" id="GO:0003919">
    <property type="term" value="F:FMN adenylyltransferase activity"/>
    <property type="evidence" value="ECO:0007669"/>
    <property type="project" value="UniProtKB-UniRule"/>
</dbReference>
<evidence type="ECO:0000256" key="9">
    <source>
        <dbReference type="ARBA" id="ARBA00022777"/>
    </source>
</evidence>
<dbReference type="Pfam" id="PF06574">
    <property type="entry name" value="FAD_syn"/>
    <property type="match status" value="1"/>
</dbReference>
<dbReference type="InterPro" id="IPR023465">
    <property type="entry name" value="Riboflavin_kinase_dom_sf"/>
</dbReference>
<dbReference type="CDD" id="cd02064">
    <property type="entry name" value="FAD_synthetase_N"/>
    <property type="match status" value="1"/>
</dbReference>
<dbReference type="KEGG" id="nti:DNFV4_02672"/>
<comment type="catalytic activity">
    <reaction evidence="14 15">
        <text>FMN + ATP + H(+) = FAD + diphosphate</text>
        <dbReference type="Rhea" id="RHEA:17237"/>
        <dbReference type="ChEBI" id="CHEBI:15378"/>
        <dbReference type="ChEBI" id="CHEBI:30616"/>
        <dbReference type="ChEBI" id="CHEBI:33019"/>
        <dbReference type="ChEBI" id="CHEBI:57692"/>
        <dbReference type="ChEBI" id="CHEBI:58210"/>
        <dbReference type="EC" id="2.7.7.2"/>
    </reaction>
</comment>
<evidence type="ECO:0000256" key="3">
    <source>
        <dbReference type="ARBA" id="ARBA00005201"/>
    </source>
</evidence>
<dbReference type="Proteomes" id="UP001179121">
    <property type="component" value="Chromosome"/>
</dbReference>
<evidence type="ECO:0000256" key="13">
    <source>
        <dbReference type="ARBA" id="ARBA00047880"/>
    </source>
</evidence>
<dbReference type="PANTHER" id="PTHR22749">
    <property type="entry name" value="RIBOFLAVIN KINASE/FMN ADENYLYLTRANSFERASE"/>
    <property type="match status" value="1"/>
</dbReference>
<keyword evidence="4 15" id="KW-0285">Flavoprotein</keyword>
<dbReference type="NCBIfam" id="TIGR00083">
    <property type="entry name" value="ribF"/>
    <property type="match status" value="1"/>
</dbReference>
<name>A0AA86N013_9BACT</name>
<dbReference type="SUPFAM" id="SSF52374">
    <property type="entry name" value="Nucleotidylyl transferase"/>
    <property type="match status" value="1"/>
</dbReference>
<evidence type="ECO:0000256" key="4">
    <source>
        <dbReference type="ARBA" id="ARBA00022630"/>
    </source>
</evidence>
<dbReference type="InterPro" id="IPR002606">
    <property type="entry name" value="Riboflavin_kinase_bac"/>
</dbReference>
<evidence type="ECO:0000256" key="8">
    <source>
        <dbReference type="ARBA" id="ARBA00022741"/>
    </source>
</evidence>